<sequence>MPSMRQRLTSLITRRYPFYSGCASVANSTLVRVIGGRESGSVWSKVSGGEVLADLDDYVGRAAFFMGDLDRKITWISRQIIREGDTVFDIGANIGIVTVTLSDLVGSTGVVHSFEPNPLLAKQLLETIEHNQSTNIKLHPVALGAKKDTLELVVPKGNRGAASLVRNAVGDHCDKVEVQVAVLDELCQQEQIQAVRLVKIDVEGYEADVLAGASQLLSTIQPDAILFELNERTSDQLLEEPVMQLLQGHGYGFFIIPKNIMRMKLYPLNENIHRDDVGHDFLAVPKGEKFNEIARLVKAVI</sequence>
<dbReference type="Pfam" id="PF05050">
    <property type="entry name" value="Methyltransf_21"/>
    <property type="match status" value="1"/>
</dbReference>
<comment type="caution">
    <text evidence="2">The sequence shown here is derived from an EMBL/GenBank/DDBJ whole genome shotgun (WGS) entry which is preliminary data.</text>
</comment>
<organism evidence="2 3">
    <name type="scientific">Candidatus Endobugula sertula</name>
    <name type="common">Bugula neritina bacterial symbiont</name>
    <dbReference type="NCBI Taxonomy" id="62101"/>
    <lineage>
        <taxon>Bacteria</taxon>
        <taxon>Pseudomonadati</taxon>
        <taxon>Pseudomonadota</taxon>
        <taxon>Gammaproteobacteria</taxon>
        <taxon>Cellvibrionales</taxon>
        <taxon>Cellvibrionaceae</taxon>
        <taxon>Candidatus Endobugula</taxon>
    </lineage>
</organism>
<reference evidence="2 3" key="1">
    <citation type="journal article" date="2016" name="Appl. Environ. Microbiol.">
        <title>Lack of Overt Genome Reduction in the Bryostatin-Producing Bryozoan Symbiont "Candidatus Endobugula sertula".</title>
        <authorList>
            <person name="Miller I.J."/>
            <person name="Vanee N."/>
            <person name="Fong S.S."/>
            <person name="Lim-Fong G.E."/>
            <person name="Kwan J.C."/>
        </authorList>
    </citation>
    <scope>NUCLEOTIDE SEQUENCE [LARGE SCALE GENOMIC DNA]</scope>
    <source>
        <strain evidence="2">AB1-4</strain>
    </source>
</reference>
<proteinExistence type="predicted"/>
<dbReference type="InterPro" id="IPR029063">
    <property type="entry name" value="SAM-dependent_MTases_sf"/>
</dbReference>
<evidence type="ECO:0000313" key="2">
    <source>
        <dbReference type="EMBL" id="ODS24703.1"/>
    </source>
</evidence>
<dbReference type="PANTHER" id="PTHR34203">
    <property type="entry name" value="METHYLTRANSFERASE, FKBM FAMILY PROTEIN"/>
    <property type="match status" value="1"/>
</dbReference>
<evidence type="ECO:0000259" key="1">
    <source>
        <dbReference type="Pfam" id="PF05050"/>
    </source>
</evidence>
<dbReference type="Gene3D" id="3.40.50.150">
    <property type="entry name" value="Vaccinia Virus protein VP39"/>
    <property type="match status" value="1"/>
</dbReference>
<dbReference type="EMBL" id="MDLC01000005">
    <property type="protein sequence ID" value="ODS24703.1"/>
    <property type="molecule type" value="Genomic_DNA"/>
</dbReference>
<protein>
    <recommendedName>
        <fullName evidence="1">Methyltransferase FkbM domain-containing protein</fullName>
    </recommendedName>
</protein>
<dbReference type="InterPro" id="IPR006342">
    <property type="entry name" value="FkbM_mtfrase"/>
</dbReference>
<gene>
    <name evidence="2" type="ORF">AB835_02185</name>
</gene>
<feature type="domain" description="Methyltransferase FkbM" evidence="1">
    <location>
        <begin position="89"/>
        <end position="251"/>
    </location>
</feature>
<accession>A0A1D2QT24</accession>
<dbReference type="STRING" id="62101.AB835_02185"/>
<dbReference type="NCBIfam" id="TIGR01444">
    <property type="entry name" value="fkbM_fam"/>
    <property type="match status" value="1"/>
</dbReference>
<dbReference type="SUPFAM" id="SSF53335">
    <property type="entry name" value="S-adenosyl-L-methionine-dependent methyltransferases"/>
    <property type="match status" value="1"/>
</dbReference>
<dbReference type="InterPro" id="IPR052514">
    <property type="entry name" value="SAM-dependent_MTase"/>
</dbReference>
<dbReference type="Proteomes" id="UP000242502">
    <property type="component" value="Unassembled WGS sequence"/>
</dbReference>
<dbReference type="PANTHER" id="PTHR34203:SF15">
    <property type="entry name" value="SLL1173 PROTEIN"/>
    <property type="match status" value="1"/>
</dbReference>
<evidence type="ECO:0000313" key="3">
    <source>
        <dbReference type="Proteomes" id="UP000242502"/>
    </source>
</evidence>
<name>A0A1D2QT24_9GAMM</name>
<dbReference type="AlphaFoldDB" id="A0A1D2QT24"/>